<proteinExistence type="predicted"/>
<dbReference type="Proteomes" id="UP001159075">
    <property type="component" value="Unassembled WGS sequence"/>
</dbReference>
<organism evidence="1 2">
    <name type="scientific">Shewanella xiamenensis</name>
    <dbReference type="NCBI Taxonomy" id="332186"/>
    <lineage>
        <taxon>Bacteria</taxon>
        <taxon>Pseudomonadati</taxon>
        <taxon>Pseudomonadota</taxon>
        <taxon>Gammaproteobacteria</taxon>
        <taxon>Alteromonadales</taxon>
        <taxon>Shewanellaceae</taxon>
        <taxon>Shewanella</taxon>
    </lineage>
</organism>
<reference evidence="1 2" key="1">
    <citation type="submission" date="2022-09" db="EMBL/GenBank/DDBJ databases">
        <title>The outer-membrane cytochrome OmcA is essential for infection of Shewanella oneidensis by a zebrafish-associated bacteriophage.</title>
        <authorList>
            <person name="Grenfell A.W."/>
            <person name="Intile P."/>
            <person name="Mcfarlane J."/>
            <person name="Leung D."/>
            <person name="Abdalla K."/>
            <person name="Wold M."/>
            <person name="Kees E."/>
            <person name="Gralnick J."/>
        </authorList>
    </citation>
    <scope>NUCLEOTIDE SEQUENCE [LARGE SCALE GENOMIC DNA]</scope>
    <source>
        <strain evidence="1 2">NF-5</strain>
    </source>
</reference>
<dbReference type="EMBL" id="JAOTLW010000020">
    <property type="protein sequence ID" value="MDI5833323.1"/>
    <property type="molecule type" value="Genomic_DNA"/>
</dbReference>
<evidence type="ECO:0000313" key="1">
    <source>
        <dbReference type="EMBL" id="MDI5833323.1"/>
    </source>
</evidence>
<name>A0ABT6UFS8_9GAMM</name>
<gene>
    <name evidence="1" type="ORF">ODY93_17205</name>
</gene>
<protein>
    <submittedName>
        <fullName evidence="1">Uncharacterized protein</fullName>
    </submittedName>
</protein>
<evidence type="ECO:0000313" key="2">
    <source>
        <dbReference type="Proteomes" id="UP001159075"/>
    </source>
</evidence>
<keyword evidence="2" id="KW-1185">Reference proteome</keyword>
<sequence>MITNELQYLLSVEQINSELIKKVVLSPNPDWLNNLIEAFKRDNYCHFNAMKLVEVLNSKIPHNDNLLKTEIKYVLGLIAGLDVHEHAFIKIGNNYYDPANDLRVREYDVYSLLEINQVELIELLDKHDMHEFGLLLMTLRKDEDFSHLFIANFDTISADIELELINYLQQEESMKHGI</sequence>
<comment type="caution">
    <text evidence="1">The sequence shown here is derived from an EMBL/GenBank/DDBJ whole genome shotgun (WGS) entry which is preliminary data.</text>
</comment>
<accession>A0ABT6UFS8</accession>
<dbReference type="RefSeq" id="WP_282679862.1">
    <property type="nucleotide sequence ID" value="NZ_CP106875.1"/>
</dbReference>